<dbReference type="PROSITE" id="PS00086">
    <property type="entry name" value="CYTOCHROME_P450"/>
    <property type="match status" value="1"/>
</dbReference>
<keyword evidence="3 7" id="KW-0479">Metal-binding</keyword>
<dbReference type="InterPro" id="IPR046350">
    <property type="entry name" value="Cystatin_sf"/>
</dbReference>
<evidence type="ECO:0000256" key="8">
    <source>
        <dbReference type="PROSITE-ProRule" id="PRU00259"/>
    </source>
</evidence>
<dbReference type="PROSITE" id="PS51214">
    <property type="entry name" value="IBB"/>
    <property type="match status" value="1"/>
</dbReference>
<dbReference type="SUPFAM" id="SSF54403">
    <property type="entry name" value="Cystatin/monellin"/>
    <property type="match status" value="1"/>
</dbReference>
<feature type="repeat" description="ARM" evidence="8">
    <location>
        <begin position="508"/>
        <end position="542"/>
    </location>
</feature>
<dbReference type="PANTHER" id="PTHR23316">
    <property type="entry name" value="IMPORTIN ALPHA"/>
    <property type="match status" value="1"/>
</dbReference>
<name>A0A5C7ILM6_9ROSI</name>
<feature type="domain" description="IBB" evidence="11">
    <location>
        <begin position="169"/>
        <end position="231"/>
    </location>
</feature>
<reference evidence="13" key="1">
    <citation type="journal article" date="2019" name="Gigascience">
        <title>De novo genome assembly of the endangered Acer yangbiense, a plant species with extremely small populations endemic to Yunnan Province, China.</title>
        <authorList>
            <person name="Yang J."/>
            <person name="Wariss H.M."/>
            <person name="Tao L."/>
            <person name="Zhang R."/>
            <person name="Yun Q."/>
            <person name="Hollingsworth P."/>
            <person name="Dao Z."/>
            <person name="Luo G."/>
            <person name="Guo H."/>
            <person name="Ma Y."/>
            <person name="Sun W."/>
        </authorList>
    </citation>
    <scope>NUCLEOTIDE SEQUENCE [LARGE SCALE GENOMIC DNA]</scope>
    <source>
        <strain evidence="13">cv. Malutang</strain>
    </source>
</reference>
<dbReference type="InterPro" id="IPR000225">
    <property type="entry name" value="Armadillo"/>
</dbReference>
<sequence length="1127" mass="126844">MAEVHQKYDFIDPYDPMWDRSPFKAKSDLPKHQYFAEYANQLRDTEGFHVDLIPIASCSRWILPRNVNSPMTIKAAEAAIKEFNTLKRANLKLRQILSSNCILLESVLYFLTFQCSDNSFYEAKIYLHDSGYELVKFRSAKFWPRKDKNTNEEGGAEPEGSQIIGKKRKIDQTMSMRPSTMTEVRQNCYEVAVDADEGWRRRKDNMVVIRKSKSENSLMKKRREGLQQQQQLPASAQLELLPKMEAGVISADHNEQLWAITQFRMLLSAECSPPIEEVIQCGVVPCFVYFLRSDDSPRLQVCQTFLGCIIFARCNDIFNFVLKSGLRRPHLPLGETAPVRPHLMLLFKLPPPPHKAAFEAAWVLTNIASGTTKNIDVLRAHNAVSKLAKLLVSPSDDVCEQAMWALVNIASESPRYRDLVLGCGALHRLQEQLEKHDNLPMLRNATRTLSIFCRGKPQPPFYLVKPAFTALAQLILLNDEEVLTDVCWALSYLSDGTNDEIQAVIDAGVCPRLVELLTHPSPFPSVLIPALHTVGNIVTGDDLQTQCIISHQALPCLLNLLTNNYKKSIMKEACWTISNITAGNKEQIHAVIEAKIIGPLVHLLQNAEFDIKKEAAWAISNATYGGTHKQIKYLVSQGCIKPLCDLLICPDPRIVTVCLEGLENILKAGESDKSLGNTGGVNVCAQMIDDAEGLEKIENLQSQDNTEISEKAMKILETYWKKTNEGGVEGGCKSVLVRKHLGAVAFNNITRLAFGKRFVNSEGVMDKQGDELKAIVSTGVKIDGSLTMAEQIPWLRWMFPLKEEAFTKNGDRRQDMITAGTDTTAITVEGAMTELIKNPMEGLRLHPPTLLMLPHRANANVKIGGYDIPKGSNVHVNVWAIARDPKVWKDPLEFRPEQFFEEDVDMKGHDFRLLPFGAGRRVCPGAQLAINLVTSMLGHLLHHFTWTPPEGVKPEDMDMSKNPGLVTYMQTPLQVVAIPRLPSQLYKRVAVEEVHQKYDFIDPYDPMWDRSPFIAKSDLPKHQYFAEYATQLRDTEGFHVDLIPIESCSSWILPRDVNSPMTIEAAIKEFNTLMGANLKLSQILSSNCMLIESVLYFLTLQCSDNSFYEAKIYLHDSGYELVKFRSA</sequence>
<feature type="region of interest" description="Disordered" evidence="10">
    <location>
        <begin position="146"/>
        <end position="165"/>
    </location>
</feature>
<evidence type="ECO:0000256" key="4">
    <source>
        <dbReference type="ARBA" id="ARBA00022737"/>
    </source>
</evidence>
<dbReference type="GO" id="GO:0016705">
    <property type="term" value="F:oxidoreductase activity, acting on paired donors, with incorporation or reduction of molecular oxygen"/>
    <property type="evidence" value="ECO:0007669"/>
    <property type="project" value="InterPro"/>
</dbReference>
<dbReference type="FunFam" id="1.25.10.10:FF:000009">
    <property type="entry name" value="Importin subunit alpha"/>
    <property type="match status" value="1"/>
</dbReference>
<keyword evidence="2 9" id="KW-0813">Transport</keyword>
<evidence type="ECO:0000256" key="5">
    <source>
        <dbReference type="ARBA" id="ARBA00022927"/>
    </source>
</evidence>
<evidence type="ECO:0000256" key="10">
    <source>
        <dbReference type="SAM" id="MobiDB-lite"/>
    </source>
</evidence>
<keyword evidence="4" id="KW-0677">Repeat</keyword>
<dbReference type="InterPro" id="IPR036396">
    <property type="entry name" value="Cyt_P450_sf"/>
</dbReference>
<dbReference type="SUPFAM" id="SSF48264">
    <property type="entry name" value="Cytochrome P450"/>
    <property type="match status" value="1"/>
</dbReference>
<dbReference type="InterPro" id="IPR001128">
    <property type="entry name" value="Cyt_P450"/>
</dbReference>
<dbReference type="SUPFAM" id="SSF48371">
    <property type="entry name" value="ARM repeat"/>
    <property type="match status" value="1"/>
</dbReference>
<evidence type="ECO:0000256" key="1">
    <source>
        <dbReference type="ARBA" id="ARBA00010394"/>
    </source>
</evidence>
<dbReference type="AlphaFoldDB" id="A0A5C7ILM6"/>
<dbReference type="InterPro" id="IPR002403">
    <property type="entry name" value="Cyt_P450_E_grp-IV"/>
</dbReference>
<dbReference type="GO" id="GO:0061608">
    <property type="term" value="F:nuclear import signal receptor activity"/>
    <property type="evidence" value="ECO:0007669"/>
    <property type="project" value="InterPro"/>
</dbReference>
<evidence type="ECO:0000313" key="12">
    <source>
        <dbReference type="EMBL" id="TXG70111.1"/>
    </source>
</evidence>
<dbReference type="PROSITE" id="PS50176">
    <property type="entry name" value="ARM_REPEAT"/>
    <property type="match status" value="3"/>
</dbReference>
<protein>
    <recommendedName>
        <fullName evidence="11">IBB domain-containing protein</fullName>
    </recommendedName>
</protein>
<comment type="similarity">
    <text evidence="1">Belongs to the importin alpha family.</text>
</comment>
<keyword evidence="5" id="KW-0653">Protein transport</keyword>
<dbReference type="Pfam" id="PF01749">
    <property type="entry name" value="IBB"/>
    <property type="match status" value="1"/>
</dbReference>
<dbReference type="Gene3D" id="1.10.630.10">
    <property type="entry name" value="Cytochrome P450"/>
    <property type="match status" value="1"/>
</dbReference>
<keyword evidence="7" id="KW-0349">Heme</keyword>
<dbReference type="InterPro" id="IPR016024">
    <property type="entry name" value="ARM-type_fold"/>
</dbReference>
<accession>A0A5C7ILM6</accession>
<comment type="caution">
    <text evidence="12">The sequence shown here is derived from an EMBL/GenBank/DDBJ whole genome shotgun (WGS) entry which is preliminary data.</text>
</comment>
<dbReference type="Gene3D" id="3.10.450.10">
    <property type="match status" value="1"/>
</dbReference>
<dbReference type="GO" id="GO:0005634">
    <property type="term" value="C:nucleus"/>
    <property type="evidence" value="ECO:0007669"/>
    <property type="project" value="UniProtKB-ARBA"/>
</dbReference>
<evidence type="ECO:0000256" key="9">
    <source>
        <dbReference type="PROSITE-ProRule" id="PRU00561"/>
    </source>
</evidence>
<dbReference type="OrthoDB" id="2789670at2759"/>
<dbReference type="Pfam" id="PF16186">
    <property type="entry name" value="Arm_3"/>
    <property type="match status" value="1"/>
</dbReference>
<feature type="repeat" description="ARM" evidence="8">
    <location>
        <begin position="382"/>
        <end position="424"/>
    </location>
</feature>
<dbReference type="SMART" id="SM00185">
    <property type="entry name" value="ARM"/>
    <property type="match status" value="9"/>
</dbReference>
<organism evidence="12 13">
    <name type="scientific">Acer yangbiense</name>
    <dbReference type="NCBI Taxonomy" id="1000413"/>
    <lineage>
        <taxon>Eukaryota</taxon>
        <taxon>Viridiplantae</taxon>
        <taxon>Streptophyta</taxon>
        <taxon>Embryophyta</taxon>
        <taxon>Tracheophyta</taxon>
        <taxon>Spermatophyta</taxon>
        <taxon>Magnoliopsida</taxon>
        <taxon>eudicotyledons</taxon>
        <taxon>Gunneridae</taxon>
        <taxon>Pentapetalae</taxon>
        <taxon>rosids</taxon>
        <taxon>malvids</taxon>
        <taxon>Sapindales</taxon>
        <taxon>Sapindaceae</taxon>
        <taxon>Hippocastanoideae</taxon>
        <taxon>Acereae</taxon>
        <taxon>Acer</taxon>
    </lineage>
</organism>
<dbReference type="InterPro" id="IPR002652">
    <property type="entry name" value="Importin-a_IBB"/>
</dbReference>
<evidence type="ECO:0000259" key="11">
    <source>
        <dbReference type="PROSITE" id="PS51214"/>
    </source>
</evidence>
<keyword evidence="6 7" id="KW-0408">Iron</keyword>
<dbReference type="Gene3D" id="1.25.10.10">
    <property type="entry name" value="Leucine-rich Repeat Variant"/>
    <property type="match status" value="1"/>
</dbReference>
<evidence type="ECO:0000256" key="3">
    <source>
        <dbReference type="ARBA" id="ARBA00022723"/>
    </source>
</evidence>
<dbReference type="InterPro" id="IPR011989">
    <property type="entry name" value="ARM-like"/>
</dbReference>
<proteinExistence type="inferred from homology"/>
<dbReference type="PRINTS" id="PR00465">
    <property type="entry name" value="EP450IV"/>
</dbReference>
<dbReference type="Pfam" id="PF00514">
    <property type="entry name" value="Arm"/>
    <property type="match status" value="5"/>
</dbReference>
<feature type="binding site" description="axial binding residue" evidence="7">
    <location>
        <position position="923"/>
    </location>
    <ligand>
        <name>heme</name>
        <dbReference type="ChEBI" id="CHEBI:30413"/>
    </ligand>
    <ligandPart>
        <name>Fe</name>
        <dbReference type="ChEBI" id="CHEBI:18248"/>
    </ligandPart>
</feature>
<dbReference type="GO" id="GO:0004497">
    <property type="term" value="F:monooxygenase activity"/>
    <property type="evidence" value="ECO:0007669"/>
    <property type="project" value="InterPro"/>
</dbReference>
<dbReference type="InterPro" id="IPR032413">
    <property type="entry name" value="Arm_3"/>
</dbReference>
<dbReference type="InterPro" id="IPR017972">
    <property type="entry name" value="Cyt_P450_CS"/>
</dbReference>
<dbReference type="GO" id="GO:0006606">
    <property type="term" value="P:protein import into nucleus"/>
    <property type="evidence" value="ECO:0007669"/>
    <property type="project" value="InterPro"/>
</dbReference>
<dbReference type="GO" id="GO:0005506">
    <property type="term" value="F:iron ion binding"/>
    <property type="evidence" value="ECO:0007669"/>
    <property type="project" value="InterPro"/>
</dbReference>
<dbReference type="GO" id="GO:0020037">
    <property type="term" value="F:heme binding"/>
    <property type="evidence" value="ECO:0007669"/>
    <property type="project" value="InterPro"/>
</dbReference>
<evidence type="ECO:0000256" key="7">
    <source>
        <dbReference type="PIRSR" id="PIRSR602403-1"/>
    </source>
</evidence>
<dbReference type="Pfam" id="PF00067">
    <property type="entry name" value="p450"/>
    <property type="match status" value="1"/>
</dbReference>
<keyword evidence="13" id="KW-1185">Reference proteome</keyword>
<dbReference type="EMBL" id="VAHF01000002">
    <property type="protein sequence ID" value="TXG70111.1"/>
    <property type="molecule type" value="Genomic_DNA"/>
</dbReference>
<evidence type="ECO:0000256" key="2">
    <source>
        <dbReference type="ARBA" id="ARBA00022448"/>
    </source>
</evidence>
<evidence type="ECO:0000256" key="6">
    <source>
        <dbReference type="ARBA" id="ARBA00023004"/>
    </source>
</evidence>
<dbReference type="Proteomes" id="UP000323000">
    <property type="component" value="Chromosome 2"/>
</dbReference>
<gene>
    <name evidence="12" type="ORF">EZV62_005046</name>
</gene>
<feature type="repeat" description="ARM" evidence="8">
    <location>
        <begin position="552"/>
        <end position="587"/>
    </location>
</feature>
<comment type="cofactor">
    <cofactor evidence="7">
        <name>heme</name>
        <dbReference type="ChEBI" id="CHEBI:30413"/>
    </cofactor>
</comment>
<evidence type="ECO:0000313" key="13">
    <source>
        <dbReference type="Proteomes" id="UP000323000"/>
    </source>
</evidence>